<keyword evidence="2" id="KW-0812">Transmembrane</keyword>
<feature type="region of interest" description="Disordered" evidence="1">
    <location>
        <begin position="1"/>
        <end position="55"/>
    </location>
</feature>
<feature type="compositionally biased region" description="Basic and acidic residues" evidence="1">
    <location>
        <begin position="46"/>
        <end position="55"/>
    </location>
</feature>
<dbReference type="Proteomes" id="UP000698800">
    <property type="component" value="Unassembled WGS sequence"/>
</dbReference>
<keyword evidence="2" id="KW-1133">Transmembrane helix</keyword>
<keyword evidence="2" id="KW-0472">Membrane</keyword>
<gene>
    <name evidence="3" type="ORF">FGG08_005340</name>
</gene>
<reference evidence="3" key="1">
    <citation type="submission" date="2021-03" db="EMBL/GenBank/DDBJ databases">
        <title>Comparative genomics and phylogenomic investigation of the class Geoglossomycetes provide insights into ecological specialization and systematics.</title>
        <authorList>
            <person name="Melie T."/>
            <person name="Pirro S."/>
            <person name="Miller A.N."/>
            <person name="Quandt A."/>
        </authorList>
    </citation>
    <scope>NUCLEOTIDE SEQUENCE</scope>
    <source>
        <strain evidence="3">GBOQ0MN5Z8</strain>
    </source>
</reference>
<accession>A0A9P8I5L9</accession>
<evidence type="ECO:0000256" key="1">
    <source>
        <dbReference type="SAM" id="MobiDB-lite"/>
    </source>
</evidence>
<evidence type="ECO:0000256" key="2">
    <source>
        <dbReference type="SAM" id="Phobius"/>
    </source>
</evidence>
<feature type="compositionally biased region" description="Polar residues" evidence="1">
    <location>
        <begin position="7"/>
        <end position="16"/>
    </location>
</feature>
<evidence type="ECO:0000313" key="3">
    <source>
        <dbReference type="EMBL" id="KAH0538028.1"/>
    </source>
</evidence>
<feature type="transmembrane region" description="Helical" evidence="2">
    <location>
        <begin position="171"/>
        <end position="189"/>
    </location>
</feature>
<protein>
    <submittedName>
        <fullName evidence="3">Uncharacterized protein</fullName>
    </submittedName>
</protein>
<dbReference type="AlphaFoldDB" id="A0A9P8I5L9"/>
<dbReference type="EMBL" id="JAGHQL010000125">
    <property type="protein sequence ID" value="KAH0538028.1"/>
    <property type="molecule type" value="Genomic_DNA"/>
</dbReference>
<keyword evidence="4" id="KW-1185">Reference proteome</keyword>
<dbReference type="OrthoDB" id="10587715at2759"/>
<organism evidence="3 4">
    <name type="scientific">Glutinoglossum americanum</name>
    <dbReference type="NCBI Taxonomy" id="1670608"/>
    <lineage>
        <taxon>Eukaryota</taxon>
        <taxon>Fungi</taxon>
        <taxon>Dikarya</taxon>
        <taxon>Ascomycota</taxon>
        <taxon>Pezizomycotina</taxon>
        <taxon>Geoglossomycetes</taxon>
        <taxon>Geoglossales</taxon>
        <taxon>Geoglossaceae</taxon>
        <taxon>Glutinoglossum</taxon>
    </lineage>
</organism>
<sequence>MAMTNDPEAQQHNTMQEGGEVGKDQGGVIQKAGGVGDGDANPACSTEERKPTAEEMREEIENFFETLIFVIGLPLVVGIPDCGVDYRFVEEGEAANITVKSSDFCQQLLAQADLYLPQIANQLYGLASTSGKGRERPIASLPPEAAANTTYTVFLKSSTNGGSRLSPIAKAFSAGVFLVIIYGLVKLWFKLRKLWFKLRKFR</sequence>
<evidence type="ECO:0000313" key="4">
    <source>
        <dbReference type="Proteomes" id="UP000698800"/>
    </source>
</evidence>
<comment type="caution">
    <text evidence="3">The sequence shown here is derived from an EMBL/GenBank/DDBJ whole genome shotgun (WGS) entry which is preliminary data.</text>
</comment>
<proteinExistence type="predicted"/>
<name>A0A9P8I5L9_9PEZI</name>